<sequence>MKYQCADPWGKQMQKWGGEMKLLCSNAQGYEVEITGRGTYLHAIIGKHRYGNYICIPNHDVGCELSDYSDVFWNRERLSKQLKEADAITVAYALCHLKEL</sequence>
<dbReference type="AlphaFoldDB" id="A0A316A459"/>
<keyword evidence="2" id="KW-1185">Reference proteome</keyword>
<evidence type="ECO:0000313" key="1">
    <source>
        <dbReference type="EMBL" id="SUQ13130.1"/>
    </source>
</evidence>
<dbReference type="Pfam" id="PF20323">
    <property type="entry name" value="DUF6618"/>
    <property type="match status" value="1"/>
</dbReference>
<gene>
    <name evidence="1" type="ORF">SAMN05216529_102348</name>
</gene>
<dbReference type="OrthoDB" id="1651171at2"/>
<dbReference type="InterPro" id="IPR046726">
    <property type="entry name" value="DUF6618"/>
</dbReference>
<protein>
    <submittedName>
        <fullName evidence="1">Uncharacterized protein</fullName>
    </submittedName>
</protein>
<evidence type="ECO:0000313" key="2">
    <source>
        <dbReference type="Proteomes" id="UP000254051"/>
    </source>
</evidence>
<name>A0A316A459_9FIRM</name>
<dbReference type="Proteomes" id="UP000254051">
    <property type="component" value="Unassembled WGS sequence"/>
</dbReference>
<dbReference type="EMBL" id="UHJJ01000002">
    <property type="protein sequence ID" value="SUQ13130.1"/>
    <property type="molecule type" value="Genomic_DNA"/>
</dbReference>
<proteinExistence type="predicted"/>
<organism evidence="1 2">
    <name type="scientific">Faecalicatena contorta</name>
    <dbReference type="NCBI Taxonomy" id="39482"/>
    <lineage>
        <taxon>Bacteria</taxon>
        <taxon>Bacillati</taxon>
        <taxon>Bacillota</taxon>
        <taxon>Clostridia</taxon>
        <taxon>Lachnospirales</taxon>
        <taxon>Lachnospiraceae</taxon>
        <taxon>Faecalicatena</taxon>
    </lineage>
</organism>
<dbReference type="RefSeq" id="WP_109709124.1">
    <property type="nucleotide sequence ID" value="NZ_QGDS01000002.1"/>
</dbReference>
<accession>A0A316A459</accession>
<reference evidence="2" key="1">
    <citation type="submission" date="2017-07" db="EMBL/GenBank/DDBJ databases">
        <authorList>
            <person name="Varghese N."/>
            <person name="Submissions S."/>
        </authorList>
    </citation>
    <scope>NUCLEOTIDE SEQUENCE [LARGE SCALE GENOMIC DNA]</scope>
    <source>
        <strain evidence="2">NLAE-zl-C134</strain>
    </source>
</reference>